<dbReference type="GO" id="GO:0005829">
    <property type="term" value="C:cytosol"/>
    <property type="evidence" value="ECO:0007669"/>
    <property type="project" value="TreeGrafter"/>
</dbReference>
<protein>
    <submittedName>
        <fullName evidence="4">Zinc-binding dehydrogenase</fullName>
    </submittedName>
</protein>
<dbReference type="SUPFAM" id="SSF51735">
    <property type="entry name" value="NAD(P)-binding Rossmann-fold domains"/>
    <property type="match status" value="1"/>
</dbReference>
<dbReference type="InterPro" id="IPR013154">
    <property type="entry name" value="ADH-like_N"/>
</dbReference>
<evidence type="ECO:0000259" key="3">
    <source>
        <dbReference type="SMART" id="SM00829"/>
    </source>
</evidence>
<sequence length="301" mass="31486">MYAVEMLNYGEPTVLVDNLAAAMPMIKPKQVLVKQRATAIDPYDVKFRQGLMGTDKATPLIPGSSVAGVVVAVGAEVTAFAVGDRVVASTHLKSYAEFVPVGQSLLAKIPDAVSDVQAAAVVLGGQTGYQMITKDLAVQPRDTVLIQGGAGSVGFTAIQVAKWLGVQTLYTTVRGQAAAAVVQAVDPTLQVIDSQTTSLQAAIPAGVDVILDTIGGDTLQTSLAVLKPTGRLVSLVDTMADSRVTMGYLQSNGTQLAELLALVAQGQVIVNIADTRPFNAANVRDFQTRQHVLGKLVLTFD</sequence>
<dbReference type="Pfam" id="PF13602">
    <property type="entry name" value="ADH_zinc_N_2"/>
    <property type="match status" value="1"/>
</dbReference>
<feature type="domain" description="Enoyl reductase (ER)" evidence="3">
    <location>
        <begin position="14"/>
        <end position="298"/>
    </location>
</feature>
<dbReference type="SUPFAM" id="SSF50129">
    <property type="entry name" value="GroES-like"/>
    <property type="match status" value="1"/>
</dbReference>
<dbReference type="PANTHER" id="PTHR48106">
    <property type="entry name" value="QUINONE OXIDOREDUCTASE PIG3-RELATED"/>
    <property type="match status" value="1"/>
</dbReference>
<dbReference type="AlphaFoldDB" id="A0A6L7ADW1"/>
<evidence type="ECO:0000313" key="5">
    <source>
        <dbReference type="Proteomes" id="UP000478636"/>
    </source>
</evidence>
<dbReference type="InterPro" id="IPR011032">
    <property type="entry name" value="GroES-like_sf"/>
</dbReference>
<dbReference type="InterPro" id="IPR020843">
    <property type="entry name" value="ER"/>
</dbReference>
<dbReference type="EMBL" id="WSZI01000021">
    <property type="protein sequence ID" value="MWN21862.1"/>
    <property type="molecule type" value="Genomic_DNA"/>
</dbReference>
<dbReference type="Gene3D" id="3.40.50.720">
    <property type="entry name" value="NAD(P)-binding Rossmann-like Domain"/>
    <property type="match status" value="1"/>
</dbReference>
<name>A0A6L7ADW1_LEULA</name>
<organism evidence="4 5">
    <name type="scientific">Leuconostoc lactis</name>
    <dbReference type="NCBI Taxonomy" id="1246"/>
    <lineage>
        <taxon>Bacteria</taxon>
        <taxon>Bacillati</taxon>
        <taxon>Bacillota</taxon>
        <taxon>Bacilli</taxon>
        <taxon>Lactobacillales</taxon>
        <taxon>Lactobacillaceae</taxon>
        <taxon>Leuconostoc</taxon>
    </lineage>
</organism>
<evidence type="ECO:0000256" key="1">
    <source>
        <dbReference type="ARBA" id="ARBA00022857"/>
    </source>
</evidence>
<dbReference type="Proteomes" id="UP000478636">
    <property type="component" value="Unassembled WGS sequence"/>
</dbReference>
<comment type="caution">
    <text evidence="4">The sequence shown here is derived from an EMBL/GenBank/DDBJ whole genome shotgun (WGS) entry which is preliminary data.</text>
</comment>
<dbReference type="GO" id="GO:0070402">
    <property type="term" value="F:NADPH binding"/>
    <property type="evidence" value="ECO:0007669"/>
    <property type="project" value="TreeGrafter"/>
</dbReference>
<accession>A0A6L7ADW1</accession>
<keyword evidence="1" id="KW-0521">NADP</keyword>
<evidence type="ECO:0000256" key="2">
    <source>
        <dbReference type="ARBA" id="ARBA00023002"/>
    </source>
</evidence>
<dbReference type="GO" id="GO:0035925">
    <property type="term" value="F:mRNA 3'-UTR AU-rich region binding"/>
    <property type="evidence" value="ECO:0007669"/>
    <property type="project" value="TreeGrafter"/>
</dbReference>
<evidence type="ECO:0000313" key="4">
    <source>
        <dbReference type="EMBL" id="MWN21862.1"/>
    </source>
</evidence>
<dbReference type="GO" id="GO:0003960">
    <property type="term" value="F:quinone reductase (NADPH) activity"/>
    <property type="evidence" value="ECO:0007669"/>
    <property type="project" value="TreeGrafter"/>
</dbReference>
<keyword evidence="2" id="KW-0560">Oxidoreductase</keyword>
<dbReference type="CDD" id="cd05289">
    <property type="entry name" value="MDR_like_2"/>
    <property type="match status" value="1"/>
</dbReference>
<dbReference type="Pfam" id="PF08240">
    <property type="entry name" value="ADH_N"/>
    <property type="match status" value="1"/>
</dbReference>
<gene>
    <name evidence="4" type="ORF">GQS40_13965</name>
</gene>
<proteinExistence type="predicted"/>
<dbReference type="PANTHER" id="PTHR48106:SF13">
    <property type="entry name" value="QUINONE OXIDOREDUCTASE-RELATED"/>
    <property type="match status" value="1"/>
</dbReference>
<dbReference type="Gene3D" id="3.90.180.10">
    <property type="entry name" value="Medium-chain alcohol dehydrogenases, catalytic domain"/>
    <property type="match status" value="1"/>
</dbReference>
<reference evidence="4 5" key="1">
    <citation type="submission" date="2019-12" db="EMBL/GenBank/DDBJ databases">
        <title>Complete genome sequence of Leuconostoc lactis strain AVN1 provides insights into metabolic potential.</title>
        <authorList>
            <person name="Besrour N."/>
            <person name="Najjari A."/>
            <person name="Fhoula I."/>
            <person name="Jaballah S."/>
            <person name="Klibi N."/>
            <person name="Ouzari H.I."/>
        </authorList>
    </citation>
    <scope>NUCLEOTIDE SEQUENCE [LARGE SCALE GENOMIC DNA]</scope>
    <source>
        <strain evidence="4 5">AVN1</strain>
    </source>
</reference>
<dbReference type="RefSeq" id="WP_077283218.1">
    <property type="nucleotide sequence ID" value="NZ_BJMJ01000008.1"/>
</dbReference>
<dbReference type="SMART" id="SM00829">
    <property type="entry name" value="PKS_ER"/>
    <property type="match status" value="1"/>
</dbReference>
<dbReference type="InterPro" id="IPR036291">
    <property type="entry name" value="NAD(P)-bd_dom_sf"/>
</dbReference>